<dbReference type="Gene3D" id="2.60.120.200">
    <property type="match status" value="1"/>
</dbReference>
<dbReference type="eggNOG" id="ENOG502S6QY">
    <property type="taxonomic scope" value="Eukaryota"/>
</dbReference>
<feature type="domain" description="MAM" evidence="5">
    <location>
        <begin position="87"/>
        <end position="253"/>
    </location>
</feature>
<evidence type="ECO:0000256" key="2">
    <source>
        <dbReference type="PROSITE-ProRule" id="PRU00124"/>
    </source>
</evidence>
<dbReference type="Proteomes" id="UP000007875">
    <property type="component" value="Unassembled WGS sequence"/>
</dbReference>
<evidence type="ECO:0000313" key="7">
    <source>
        <dbReference type="Proteomes" id="UP000007875"/>
    </source>
</evidence>
<dbReference type="InterPro" id="IPR035914">
    <property type="entry name" value="Sperma_CUB_dom_sf"/>
</dbReference>
<keyword evidence="1 2" id="KW-1015">Disulfide bond</keyword>
<dbReference type="HOGENOM" id="CLU_050961_0_0_1"/>
<organism evidence="6 7">
    <name type="scientific">Ciona savignyi</name>
    <name type="common">Pacific transparent sea squirt</name>
    <dbReference type="NCBI Taxonomy" id="51511"/>
    <lineage>
        <taxon>Eukaryota</taxon>
        <taxon>Metazoa</taxon>
        <taxon>Chordata</taxon>
        <taxon>Tunicata</taxon>
        <taxon>Ascidiacea</taxon>
        <taxon>Phlebobranchia</taxon>
        <taxon>Cionidae</taxon>
        <taxon>Ciona</taxon>
    </lineage>
</organism>
<dbReference type="PANTHER" id="PTHR23282">
    <property type="entry name" value="APICAL ENDOSOMAL GLYCOPROTEIN PRECURSOR"/>
    <property type="match status" value="1"/>
</dbReference>
<evidence type="ECO:0000313" key="6">
    <source>
        <dbReference type="Ensembl" id="ENSCSAVP00000013619.1"/>
    </source>
</evidence>
<dbReference type="AlphaFoldDB" id="H2Z7Q7"/>
<dbReference type="SMART" id="SM00137">
    <property type="entry name" value="MAM"/>
    <property type="match status" value="1"/>
</dbReference>
<dbReference type="PROSITE" id="PS01209">
    <property type="entry name" value="LDLRA_1"/>
    <property type="match status" value="1"/>
</dbReference>
<dbReference type="PROSITE" id="PS50068">
    <property type="entry name" value="LDLRA_2"/>
    <property type="match status" value="1"/>
</dbReference>
<dbReference type="Pfam" id="PF00057">
    <property type="entry name" value="Ldl_recept_a"/>
    <property type="match status" value="1"/>
</dbReference>
<protein>
    <recommendedName>
        <fullName evidence="8">MAM domain-containing protein</fullName>
    </recommendedName>
</protein>
<reference evidence="7" key="1">
    <citation type="submission" date="2003-08" db="EMBL/GenBank/DDBJ databases">
        <authorList>
            <person name="Birren B."/>
            <person name="Nusbaum C."/>
            <person name="Abebe A."/>
            <person name="Abouelleil A."/>
            <person name="Adekoya E."/>
            <person name="Ait-zahra M."/>
            <person name="Allen N."/>
            <person name="Allen T."/>
            <person name="An P."/>
            <person name="Anderson M."/>
            <person name="Anderson S."/>
            <person name="Arachchi H."/>
            <person name="Armbruster J."/>
            <person name="Bachantsang P."/>
            <person name="Baldwin J."/>
            <person name="Barry A."/>
            <person name="Bayul T."/>
            <person name="Blitshsteyn B."/>
            <person name="Bloom T."/>
            <person name="Blye J."/>
            <person name="Boguslavskiy L."/>
            <person name="Borowsky M."/>
            <person name="Boukhgalter B."/>
            <person name="Brunache A."/>
            <person name="Butler J."/>
            <person name="Calixte N."/>
            <person name="Calvo S."/>
            <person name="Camarata J."/>
            <person name="Campo K."/>
            <person name="Chang J."/>
            <person name="Cheshatsang Y."/>
            <person name="Citroen M."/>
            <person name="Collymore A."/>
            <person name="Considine T."/>
            <person name="Cook A."/>
            <person name="Cooke P."/>
            <person name="Corum B."/>
            <person name="Cuomo C."/>
            <person name="David R."/>
            <person name="Dawoe T."/>
            <person name="Degray S."/>
            <person name="Dodge S."/>
            <person name="Dooley K."/>
            <person name="Dorje P."/>
            <person name="Dorjee K."/>
            <person name="Dorris L."/>
            <person name="Duffey N."/>
            <person name="Dupes A."/>
            <person name="Elkins T."/>
            <person name="Engels R."/>
            <person name="Erickson J."/>
            <person name="Farina A."/>
            <person name="Faro S."/>
            <person name="Ferreira P."/>
            <person name="Fischer H."/>
            <person name="Fitzgerald M."/>
            <person name="Foley K."/>
            <person name="Gage D."/>
            <person name="Galagan J."/>
            <person name="Gearin G."/>
            <person name="Gnerre S."/>
            <person name="Gnirke A."/>
            <person name="Goyette A."/>
            <person name="Graham J."/>
            <person name="Grandbois E."/>
            <person name="Gyaltsen K."/>
            <person name="Hafez N."/>
            <person name="Hagopian D."/>
            <person name="Hagos B."/>
            <person name="Hall J."/>
            <person name="Hatcher B."/>
            <person name="Heller A."/>
            <person name="Higgins H."/>
            <person name="Honan T."/>
            <person name="Horn A."/>
            <person name="Houde N."/>
            <person name="Hughes L."/>
            <person name="Hulme W."/>
            <person name="Husby E."/>
            <person name="Iliev I."/>
            <person name="Jaffe D."/>
            <person name="Jones C."/>
            <person name="Kamal M."/>
            <person name="Kamat A."/>
            <person name="Kamvysselis M."/>
            <person name="Karlsson E."/>
            <person name="Kells C."/>
            <person name="Kieu A."/>
            <person name="Kisner P."/>
            <person name="Kodira C."/>
            <person name="Kulbokas E."/>
            <person name="Labutti K."/>
            <person name="Lama D."/>
            <person name="Landers T."/>
            <person name="Leger J."/>
            <person name="Levine S."/>
            <person name="Lewis D."/>
            <person name="Lewis T."/>
            <person name="Lindblad-toh K."/>
            <person name="Liu X."/>
            <person name="Lokyitsang T."/>
            <person name="Lokyitsang Y."/>
            <person name="Lucien O."/>
            <person name="Lui A."/>
            <person name="Ma L.J."/>
            <person name="Mabbitt R."/>
            <person name="Macdonald J."/>
            <person name="Maclean C."/>
            <person name="Major J."/>
            <person name="Manning J."/>
            <person name="Marabella R."/>
            <person name="Maru K."/>
            <person name="Matthews C."/>
            <person name="Mauceli E."/>
            <person name="Mccarthy M."/>
            <person name="Mcdonough S."/>
            <person name="Mcghee T."/>
            <person name="Meldrim J."/>
            <person name="Meneus L."/>
            <person name="Mesirov J."/>
            <person name="Mihalev A."/>
            <person name="Mihova T."/>
            <person name="Mikkelsen T."/>
            <person name="Mlenga V."/>
            <person name="Moru K."/>
            <person name="Mozes J."/>
            <person name="Mulrain L."/>
            <person name="Munson G."/>
            <person name="Naylor J."/>
            <person name="Newes C."/>
            <person name="Nguyen C."/>
            <person name="Nguyen N."/>
            <person name="Nguyen T."/>
            <person name="Nicol R."/>
            <person name="Nielsen C."/>
            <person name="Nizzari M."/>
            <person name="Norbu C."/>
            <person name="Norbu N."/>
            <person name="O'donnell P."/>
            <person name="Okoawo O."/>
            <person name="O'leary S."/>
            <person name="Omotosho B."/>
            <person name="O'neill K."/>
            <person name="Osman S."/>
            <person name="Parker S."/>
            <person name="Perrin D."/>
            <person name="Phunkhang P."/>
            <person name="Piqani B."/>
            <person name="Purcell S."/>
            <person name="Rachupka T."/>
            <person name="Ramasamy U."/>
            <person name="Rameau R."/>
            <person name="Ray V."/>
            <person name="Raymond C."/>
            <person name="Retta R."/>
            <person name="Richardson S."/>
            <person name="Rise C."/>
            <person name="Rodriguez J."/>
            <person name="Rogers J."/>
            <person name="Rogov P."/>
            <person name="Rutman M."/>
            <person name="Schupbach R."/>
            <person name="Seaman C."/>
            <person name="Settipalli S."/>
            <person name="Sharpe T."/>
            <person name="Sheridan J."/>
            <person name="Sherpa N."/>
            <person name="Shi J."/>
            <person name="Smirnov S."/>
            <person name="Smith C."/>
            <person name="Sougnez C."/>
            <person name="Spencer B."/>
            <person name="Stalker J."/>
            <person name="Stange-thomann N."/>
            <person name="Stavropoulos S."/>
            <person name="Stetson K."/>
            <person name="Stone C."/>
            <person name="Stone S."/>
            <person name="Stubbs M."/>
            <person name="Talamas J."/>
            <person name="Tchuinga P."/>
            <person name="Tenzing P."/>
            <person name="Tesfaye S."/>
            <person name="Theodore J."/>
            <person name="Thoulutsang Y."/>
            <person name="Topham K."/>
            <person name="Towey S."/>
            <person name="Tsamla T."/>
            <person name="Tsomo N."/>
            <person name="Vallee D."/>
            <person name="Vassiliev H."/>
            <person name="Venkataraman V."/>
            <person name="Vinson J."/>
            <person name="Vo A."/>
            <person name="Wade C."/>
            <person name="Wang S."/>
            <person name="Wangchuk T."/>
            <person name="Wangdi T."/>
            <person name="Whittaker C."/>
            <person name="Wilkinson J."/>
            <person name="Wu Y."/>
            <person name="Wyman D."/>
            <person name="Yadav S."/>
            <person name="Yang S."/>
            <person name="Yang X."/>
            <person name="Yeager S."/>
            <person name="Yee E."/>
            <person name="Young G."/>
            <person name="Zainoun J."/>
            <person name="Zembeck L."/>
            <person name="Zimmer A."/>
            <person name="Zody M."/>
            <person name="Lander E."/>
        </authorList>
    </citation>
    <scope>NUCLEOTIDE SEQUENCE [LARGE SCALE GENOMIC DNA]</scope>
</reference>
<dbReference type="PANTHER" id="PTHR23282:SF101">
    <property type="entry name" value="MAM DOMAIN-CONTAINING PROTEIN"/>
    <property type="match status" value="1"/>
</dbReference>
<dbReference type="SUPFAM" id="SSF49854">
    <property type="entry name" value="Spermadhesin, CUB domain"/>
    <property type="match status" value="1"/>
</dbReference>
<dbReference type="InterPro" id="IPR000998">
    <property type="entry name" value="MAM_dom"/>
</dbReference>
<dbReference type="CDD" id="cd06263">
    <property type="entry name" value="MAM"/>
    <property type="match status" value="1"/>
</dbReference>
<reference evidence="6" key="3">
    <citation type="submission" date="2025-09" db="UniProtKB">
        <authorList>
            <consortium name="Ensembl"/>
        </authorList>
    </citation>
    <scope>IDENTIFICATION</scope>
</reference>
<feature type="region of interest" description="Disordered" evidence="3">
    <location>
        <begin position="408"/>
        <end position="439"/>
    </location>
</feature>
<dbReference type="STRING" id="51511.ENSCSAVP00000013619"/>
<sequence length="439" mass="47663">MNIEIGPPDCAFDGVEIYDYKANGSKYDLPLDYQDSLGMTKYCGKVPFPAVISATSKVDVIFYSDEQDEENGFLMTWNAVPIPEDQFNCTFEASLCTGWSNLDSGYDELDWAINQGKTSTAGTGPDFDHTLNNENGSYVYIEASAPARPNYRAMLSTPTVQFTDKVAAMCVRYWYHMLGRHVGTFAVAIESNGTSTIMTSYDGSQSDKWMMGELEVPKQDLPFRIIFTGIRGTGFVGDIALDDVTIVEEPCNYVAETTTEEITTTETIMTTTSQPETTTTGLIEPPMPGVIECLSNEYKCASGFSCISNEFICDGVPDCLDSDDEENCDGFDLTGLPPILTNASSTTQAVVTTTVVDIVPSIVTTTIADLTTSSIAETMASSTTTQMMTTTTQPIEPSTTETVMLPTTQSTKLSTEQETITSSSVPKMTSSTTKPMTQS</sequence>
<feature type="disulfide bond" evidence="2">
    <location>
        <begin position="313"/>
        <end position="328"/>
    </location>
</feature>
<dbReference type="GO" id="GO:0016020">
    <property type="term" value="C:membrane"/>
    <property type="evidence" value="ECO:0007669"/>
    <property type="project" value="InterPro"/>
</dbReference>
<feature type="domain" description="CUB" evidence="4">
    <location>
        <begin position="1"/>
        <end position="80"/>
    </location>
</feature>
<dbReference type="InterPro" id="IPR051560">
    <property type="entry name" value="MAM_domain-containing"/>
</dbReference>
<dbReference type="InParanoid" id="H2Z7Q7"/>
<reference evidence="6" key="2">
    <citation type="submission" date="2025-08" db="UniProtKB">
        <authorList>
            <consortium name="Ensembl"/>
        </authorList>
    </citation>
    <scope>IDENTIFICATION</scope>
</reference>
<dbReference type="Gene3D" id="2.40.128.620">
    <property type="match status" value="1"/>
</dbReference>
<dbReference type="Gene3D" id="2.60.120.290">
    <property type="entry name" value="Spermadhesin, CUB domain"/>
    <property type="match status" value="1"/>
</dbReference>
<dbReference type="SUPFAM" id="SSF57424">
    <property type="entry name" value="LDL receptor-like module"/>
    <property type="match status" value="1"/>
</dbReference>
<dbReference type="InterPro" id="IPR013320">
    <property type="entry name" value="ConA-like_dom_sf"/>
</dbReference>
<evidence type="ECO:0000259" key="5">
    <source>
        <dbReference type="PROSITE" id="PS50060"/>
    </source>
</evidence>
<evidence type="ECO:0000256" key="3">
    <source>
        <dbReference type="SAM" id="MobiDB-lite"/>
    </source>
</evidence>
<name>H2Z7Q7_CIOSA</name>
<dbReference type="PROSITE" id="PS01180">
    <property type="entry name" value="CUB"/>
    <property type="match status" value="1"/>
</dbReference>
<dbReference type="Ensembl" id="ENSCSAVT00000013776.1">
    <property type="protein sequence ID" value="ENSCSAVP00000013619.1"/>
    <property type="gene ID" value="ENSCSAVG00000007985.1"/>
</dbReference>
<dbReference type="PROSITE" id="PS50060">
    <property type="entry name" value="MAM_2"/>
    <property type="match status" value="1"/>
</dbReference>
<evidence type="ECO:0000259" key="4">
    <source>
        <dbReference type="PROSITE" id="PS01180"/>
    </source>
</evidence>
<dbReference type="SMART" id="SM00192">
    <property type="entry name" value="LDLa"/>
    <property type="match status" value="1"/>
</dbReference>
<dbReference type="GeneTree" id="ENSGT00940000163883"/>
<dbReference type="InterPro" id="IPR000859">
    <property type="entry name" value="CUB_dom"/>
</dbReference>
<dbReference type="InterPro" id="IPR002172">
    <property type="entry name" value="LDrepeatLR_classA_rpt"/>
</dbReference>
<accession>H2Z7Q7</accession>
<dbReference type="InterPro" id="IPR036055">
    <property type="entry name" value="LDL_receptor-like_sf"/>
</dbReference>
<dbReference type="CDD" id="cd00112">
    <property type="entry name" value="LDLa"/>
    <property type="match status" value="1"/>
</dbReference>
<dbReference type="SUPFAM" id="SSF49899">
    <property type="entry name" value="Concanavalin A-like lectins/glucanases"/>
    <property type="match status" value="1"/>
</dbReference>
<evidence type="ECO:0008006" key="8">
    <source>
        <dbReference type="Google" id="ProtNLM"/>
    </source>
</evidence>
<dbReference type="CDD" id="cd00041">
    <property type="entry name" value="CUB"/>
    <property type="match status" value="1"/>
</dbReference>
<dbReference type="Pfam" id="PF00629">
    <property type="entry name" value="MAM"/>
    <property type="match status" value="1"/>
</dbReference>
<comment type="caution">
    <text evidence="2">Lacks conserved residue(s) required for the propagation of feature annotation.</text>
</comment>
<proteinExistence type="predicted"/>
<evidence type="ECO:0000256" key="1">
    <source>
        <dbReference type="ARBA" id="ARBA00023157"/>
    </source>
</evidence>
<dbReference type="InterPro" id="IPR023415">
    <property type="entry name" value="LDLR_class-A_CS"/>
</dbReference>
<keyword evidence="7" id="KW-1185">Reference proteome</keyword>